<evidence type="ECO:0000256" key="6">
    <source>
        <dbReference type="SAM" id="SignalP"/>
    </source>
</evidence>
<dbReference type="Gene3D" id="3.40.50.1980">
    <property type="entry name" value="Nitrogenase molybdenum iron protein domain"/>
    <property type="match status" value="2"/>
</dbReference>
<dbReference type="PANTHER" id="PTHR30532">
    <property type="entry name" value="IRON III DICITRATE-BINDING PERIPLASMIC PROTEIN"/>
    <property type="match status" value="1"/>
</dbReference>
<evidence type="ECO:0000313" key="9">
    <source>
        <dbReference type="Proteomes" id="UP001652264"/>
    </source>
</evidence>
<dbReference type="PROSITE" id="PS51257">
    <property type="entry name" value="PROKAR_LIPOPROTEIN"/>
    <property type="match status" value="1"/>
</dbReference>
<feature type="region of interest" description="Disordered" evidence="5">
    <location>
        <begin position="31"/>
        <end position="53"/>
    </location>
</feature>
<dbReference type="InterPro" id="IPR002491">
    <property type="entry name" value="ABC_transptr_periplasmic_BD"/>
</dbReference>
<dbReference type="PANTHER" id="PTHR30532:SF24">
    <property type="entry name" value="FERRIC ENTEROBACTIN-BINDING PERIPLASMIC PROTEIN FEPB"/>
    <property type="match status" value="1"/>
</dbReference>
<dbReference type="Pfam" id="PF01497">
    <property type="entry name" value="Peripla_BP_2"/>
    <property type="match status" value="1"/>
</dbReference>
<feature type="compositionally biased region" description="Gly residues" evidence="5">
    <location>
        <begin position="31"/>
        <end position="42"/>
    </location>
</feature>
<comment type="subcellular location">
    <subcellularLocation>
        <location evidence="1">Cell envelope</location>
    </subcellularLocation>
</comment>
<name>A0ABT2HLM4_9MICO</name>
<gene>
    <name evidence="8" type="ORF">NYQ28_16375</name>
</gene>
<accession>A0ABT2HLM4</accession>
<protein>
    <submittedName>
        <fullName evidence="8">ABC transporter substrate-binding protein</fullName>
    </submittedName>
</protein>
<dbReference type="SUPFAM" id="SSF53807">
    <property type="entry name" value="Helical backbone' metal receptor"/>
    <property type="match status" value="1"/>
</dbReference>
<feature type="domain" description="Fe/B12 periplasmic-binding" evidence="7">
    <location>
        <begin position="119"/>
        <end position="318"/>
    </location>
</feature>
<keyword evidence="9" id="KW-1185">Reference proteome</keyword>
<dbReference type="RefSeq" id="WP_141862471.1">
    <property type="nucleotide sequence ID" value="NZ_BMNV01000014.1"/>
</dbReference>
<evidence type="ECO:0000256" key="5">
    <source>
        <dbReference type="SAM" id="MobiDB-lite"/>
    </source>
</evidence>
<dbReference type="EMBL" id="JANVAD010000011">
    <property type="protein sequence ID" value="MCS6524146.1"/>
    <property type="molecule type" value="Genomic_DNA"/>
</dbReference>
<evidence type="ECO:0000259" key="7">
    <source>
        <dbReference type="Pfam" id="PF01497"/>
    </source>
</evidence>
<evidence type="ECO:0000256" key="2">
    <source>
        <dbReference type="ARBA" id="ARBA00008814"/>
    </source>
</evidence>
<comment type="similarity">
    <text evidence="2">Belongs to the bacterial solute-binding protein 8 family.</text>
</comment>
<keyword evidence="4 6" id="KW-0732">Signal</keyword>
<evidence type="ECO:0000256" key="4">
    <source>
        <dbReference type="ARBA" id="ARBA00022729"/>
    </source>
</evidence>
<dbReference type="Proteomes" id="UP001652264">
    <property type="component" value="Unassembled WGS sequence"/>
</dbReference>
<dbReference type="InterPro" id="IPR051313">
    <property type="entry name" value="Bact_iron-sidero_bind"/>
</dbReference>
<evidence type="ECO:0000313" key="8">
    <source>
        <dbReference type="EMBL" id="MCS6524146.1"/>
    </source>
</evidence>
<feature type="signal peptide" evidence="6">
    <location>
        <begin position="1"/>
        <end position="25"/>
    </location>
</feature>
<keyword evidence="3" id="KW-0813">Transport</keyword>
<organism evidence="8 9">
    <name type="scientific">Curtobacterium citreum</name>
    <dbReference type="NCBI Taxonomy" id="2036"/>
    <lineage>
        <taxon>Bacteria</taxon>
        <taxon>Bacillati</taxon>
        <taxon>Actinomycetota</taxon>
        <taxon>Actinomycetes</taxon>
        <taxon>Micrococcales</taxon>
        <taxon>Microbacteriaceae</taxon>
        <taxon>Curtobacterium</taxon>
    </lineage>
</organism>
<comment type="caution">
    <text evidence="8">The sequence shown here is derived from an EMBL/GenBank/DDBJ whole genome shotgun (WGS) entry which is preliminary data.</text>
</comment>
<feature type="compositionally biased region" description="Low complexity" evidence="5">
    <location>
        <begin position="43"/>
        <end position="53"/>
    </location>
</feature>
<reference evidence="8 9" key="1">
    <citation type="submission" date="2022-08" db="EMBL/GenBank/DDBJ databases">
        <title>Taxonomy of Curtobacterium flaccumfaciens.</title>
        <authorList>
            <person name="Osdaghi E."/>
            <person name="Taghavi S.M."/>
            <person name="Hamidizade M."/>
            <person name="Abachi H."/>
            <person name="Fazliarab A."/>
            <person name="Baeyen S."/>
            <person name="Portier P."/>
            <person name="Van Vaerenbergh J."/>
            <person name="Jacques M.-A."/>
        </authorList>
    </citation>
    <scope>NUCLEOTIDE SEQUENCE [LARGE SCALE GENOMIC DNA]</scope>
    <source>
        <strain evidence="8 9">LMG8786T</strain>
    </source>
</reference>
<sequence>MKIPRRGSLRAALVTSVALSALLLAGCTGSNGSGRSGDGSAAGSGSSAAAKGPWSYEDATGKTVKLDSTPKRVVVLNDIAISFIEYGLRPVGTFGQLTMAKDQRFEGLDTKGIAQLGTGYGDIDLEQLAALKPDLVVTSVYPTDDKGTLDTTQPGYGFKDKEQQQQVEAIAPVVQVEWGGKGEDVIEKIADLAESLGAPESTVETAEDRFDKAEDELEKAAKASDVSVVSMYADGDGAYVTRPSDEPTLQMYSSFGVDFVTPKPKGFYWGIYSWENAGQISGDVILLSQQGYQVSDLEKQPTFADNAALQAGQVHSWTFPALDYASQADYMTKLAGWLGESKKVS</sequence>
<dbReference type="GeneID" id="95324974"/>
<evidence type="ECO:0000256" key="1">
    <source>
        <dbReference type="ARBA" id="ARBA00004196"/>
    </source>
</evidence>
<feature type="chain" id="PRO_5047332932" evidence="6">
    <location>
        <begin position="26"/>
        <end position="345"/>
    </location>
</feature>
<proteinExistence type="inferred from homology"/>
<evidence type="ECO:0000256" key="3">
    <source>
        <dbReference type="ARBA" id="ARBA00022448"/>
    </source>
</evidence>